<dbReference type="InterPro" id="IPR036271">
    <property type="entry name" value="Tet_transcr_reg_TetR-rel_C_sf"/>
</dbReference>
<reference evidence="5" key="1">
    <citation type="submission" date="2017-05" db="EMBL/GenBank/DDBJ databases">
        <authorList>
            <person name="Sharma S."/>
            <person name="Sidhu C."/>
            <person name="Pinnaka A.K."/>
        </authorList>
    </citation>
    <scope>NUCLEOTIDE SEQUENCE [LARGE SCALE GENOMIC DNA]</scope>
    <source>
        <strain evidence="5">AK93</strain>
    </source>
</reference>
<dbReference type="PROSITE" id="PS50977">
    <property type="entry name" value="HTH_TETR_2"/>
    <property type="match status" value="1"/>
</dbReference>
<dbReference type="Proteomes" id="UP000256763">
    <property type="component" value="Unassembled WGS sequence"/>
</dbReference>
<dbReference type="SUPFAM" id="SSF48498">
    <property type="entry name" value="Tetracyclin repressor-like, C-terminal domain"/>
    <property type="match status" value="1"/>
</dbReference>
<evidence type="ECO:0000313" key="4">
    <source>
        <dbReference type="EMBL" id="RFA32272.1"/>
    </source>
</evidence>
<dbReference type="InterPro" id="IPR023772">
    <property type="entry name" value="DNA-bd_HTH_TetR-type_CS"/>
</dbReference>
<dbReference type="OrthoDB" id="5816932at2"/>
<organism evidence="4 5">
    <name type="scientific">Alkalilimnicola ehrlichii</name>
    <dbReference type="NCBI Taxonomy" id="351052"/>
    <lineage>
        <taxon>Bacteria</taxon>
        <taxon>Pseudomonadati</taxon>
        <taxon>Pseudomonadota</taxon>
        <taxon>Gammaproteobacteria</taxon>
        <taxon>Chromatiales</taxon>
        <taxon>Ectothiorhodospiraceae</taxon>
        <taxon>Alkalilimnicola</taxon>
    </lineage>
</organism>
<evidence type="ECO:0000256" key="1">
    <source>
        <dbReference type="ARBA" id="ARBA00023125"/>
    </source>
</evidence>
<dbReference type="EMBL" id="NFZW01000032">
    <property type="protein sequence ID" value="RFA32272.1"/>
    <property type="molecule type" value="Genomic_DNA"/>
</dbReference>
<evidence type="ECO:0000259" key="3">
    <source>
        <dbReference type="PROSITE" id="PS50977"/>
    </source>
</evidence>
<accession>A0A3E0WH33</accession>
<dbReference type="SUPFAM" id="SSF46689">
    <property type="entry name" value="Homeodomain-like"/>
    <property type="match status" value="1"/>
</dbReference>
<dbReference type="RefSeq" id="WP_116303885.1">
    <property type="nucleotide sequence ID" value="NZ_NFZV01000032.1"/>
</dbReference>
<name>A0A3E0WH33_9GAMM</name>
<dbReference type="PRINTS" id="PR00455">
    <property type="entry name" value="HTHTETR"/>
</dbReference>
<feature type="DNA-binding region" description="H-T-H motif" evidence="2">
    <location>
        <begin position="32"/>
        <end position="51"/>
    </location>
</feature>
<feature type="domain" description="HTH tetR-type" evidence="3">
    <location>
        <begin position="9"/>
        <end position="69"/>
    </location>
</feature>
<evidence type="ECO:0000313" key="5">
    <source>
        <dbReference type="Proteomes" id="UP000256763"/>
    </source>
</evidence>
<dbReference type="PANTHER" id="PTHR30055">
    <property type="entry name" value="HTH-TYPE TRANSCRIPTIONAL REGULATOR RUTR"/>
    <property type="match status" value="1"/>
</dbReference>
<protein>
    <recommendedName>
        <fullName evidence="3">HTH tetR-type domain-containing protein</fullName>
    </recommendedName>
</protein>
<dbReference type="PANTHER" id="PTHR30055:SF187">
    <property type="entry name" value="TRANSCRIPTIONAL REGULATORY PROTEIN"/>
    <property type="match status" value="1"/>
</dbReference>
<keyword evidence="1 2" id="KW-0238">DNA-binding</keyword>
<dbReference type="Pfam" id="PF00440">
    <property type="entry name" value="TetR_N"/>
    <property type="match status" value="1"/>
</dbReference>
<dbReference type="AlphaFoldDB" id="A0A3E0WH33"/>
<proteinExistence type="predicted"/>
<dbReference type="GO" id="GO:0003700">
    <property type="term" value="F:DNA-binding transcription factor activity"/>
    <property type="evidence" value="ECO:0007669"/>
    <property type="project" value="TreeGrafter"/>
</dbReference>
<evidence type="ECO:0000256" key="2">
    <source>
        <dbReference type="PROSITE-ProRule" id="PRU00335"/>
    </source>
</evidence>
<dbReference type="InterPro" id="IPR001647">
    <property type="entry name" value="HTH_TetR"/>
</dbReference>
<dbReference type="Gene3D" id="1.10.357.10">
    <property type="entry name" value="Tetracycline Repressor, domain 2"/>
    <property type="match status" value="1"/>
</dbReference>
<keyword evidence="5" id="KW-1185">Reference proteome</keyword>
<dbReference type="InterPro" id="IPR050109">
    <property type="entry name" value="HTH-type_TetR-like_transc_reg"/>
</dbReference>
<dbReference type="GO" id="GO:0000976">
    <property type="term" value="F:transcription cis-regulatory region binding"/>
    <property type="evidence" value="ECO:0007669"/>
    <property type="project" value="TreeGrafter"/>
</dbReference>
<dbReference type="PROSITE" id="PS01081">
    <property type="entry name" value="HTH_TETR_1"/>
    <property type="match status" value="1"/>
</dbReference>
<comment type="caution">
    <text evidence="4">The sequence shown here is derived from an EMBL/GenBank/DDBJ whole genome shotgun (WGS) entry which is preliminary data.</text>
</comment>
<dbReference type="InterPro" id="IPR009057">
    <property type="entry name" value="Homeodomain-like_sf"/>
</dbReference>
<gene>
    <name evidence="4" type="ORF">CAL65_20105</name>
</gene>
<sequence length="198" mass="22045">MPKRQSRSNDRRRDILQAALRAFTEHGLSATTVEMICEGSGASVGSVYHHFGNKIGVATALYQQGLEEHFDALHARATAAEDARGVIAALIESFIDWTTENPDWARFIFAVRADMMQSEAAEKLTAANKERVKALRDLLAPHVEQGHIRQLPFELYQPLIHGPVLTYVRAWLAGRTASAPTEHRETFVQAAWRAVGNE</sequence>